<dbReference type="SUPFAM" id="SSF55347">
    <property type="entry name" value="Glyceraldehyde-3-phosphate dehydrogenase-like, C-terminal domain"/>
    <property type="match status" value="1"/>
</dbReference>
<dbReference type="PROSITE" id="PS01103">
    <property type="entry name" value="ASD"/>
    <property type="match status" value="1"/>
</dbReference>
<evidence type="ECO:0000256" key="4">
    <source>
        <dbReference type="ARBA" id="ARBA00013120"/>
    </source>
</evidence>
<dbReference type="SMART" id="SM00859">
    <property type="entry name" value="Semialdhyde_dh"/>
    <property type="match status" value="1"/>
</dbReference>
<evidence type="ECO:0000256" key="7">
    <source>
        <dbReference type="ARBA" id="ARBA00022857"/>
    </source>
</evidence>
<evidence type="ECO:0000313" key="13">
    <source>
        <dbReference type="Proteomes" id="UP000244093"/>
    </source>
</evidence>
<keyword evidence="8" id="KW-0560">Oxidoreductase</keyword>
<keyword evidence="6" id="KW-0791">Threonine biosynthesis</keyword>
<dbReference type="NCBIfam" id="TIGR00978">
    <property type="entry name" value="asd_EA"/>
    <property type="match status" value="1"/>
</dbReference>
<dbReference type="InterPro" id="IPR036291">
    <property type="entry name" value="NAD(P)-bd_dom_sf"/>
</dbReference>
<dbReference type="InterPro" id="IPR000534">
    <property type="entry name" value="Semialdehyde_DH_NAD-bd"/>
</dbReference>
<dbReference type="InterPro" id="IPR051823">
    <property type="entry name" value="ASADH-related"/>
</dbReference>
<dbReference type="PANTHER" id="PTHR46718:SF1">
    <property type="entry name" value="ASPARTATE-SEMIALDEHYDE DEHYDROGENASE"/>
    <property type="match status" value="1"/>
</dbReference>
<dbReference type="GO" id="GO:0009089">
    <property type="term" value="P:lysine biosynthetic process via diaminopimelate"/>
    <property type="evidence" value="ECO:0007669"/>
    <property type="project" value="UniProtKB-UniPathway"/>
</dbReference>
<comment type="caution">
    <text evidence="12">The sequence shown here is derived from an EMBL/GenBank/DDBJ whole genome shotgun (WGS) entry which is preliminary data.</text>
</comment>
<evidence type="ECO:0000313" key="12">
    <source>
        <dbReference type="EMBL" id="PUA33504.1"/>
    </source>
</evidence>
<evidence type="ECO:0000256" key="9">
    <source>
        <dbReference type="ARBA" id="ARBA00023167"/>
    </source>
</evidence>
<accession>A0A2R7Y7J7</accession>
<comment type="pathway">
    <text evidence="2">Amino-acid biosynthesis; L-threonine biosynthesis; L-threonine from L-aspartate: step 2/5.</text>
</comment>
<dbReference type="UniPathway" id="UPA00050">
    <property type="reaction ID" value="UER00463"/>
</dbReference>
<evidence type="ECO:0000256" key="1">
    <source>
        <dbReference type="ARBA" id="ARBA00005021"/>
    </source>
</evidence>
<dbReference type="UniPathway" id="UPA00051">
    <property type="reaction ID" value="UER00464"/>
</dbReference>
<sequence>MDKLKVGVLGATGLVGQRFVSLLYKHPWFELSFLTASEKKSGVKYGEAVNWLITSELPDDVSEVKLIKNDLEDIRAYKPDIVFSALPPEVAVSIEPLLLINGIHVVSNASNMRLEHDIPLLNPEVNADHIGLVQLQRTRGWRGYLLKVPNCSTAILTLSLKPIMDILKIRNVFVTTLQAVSGAGLTGVPSMSIIDNVIPYIQNEEEKIENETLKILGSYTNGVMVKPKINVSASCTRVPVIEGHTEIVFVEFEGDVDLDVGDVRKSLREFKSNKVKGLGLPTAPEEPVVVVEALDRPQPRLDRLVNNGMAVVVGRVRVVKPLNLLKYVVVGNNLVRGAAGTGVLIAELLTHYLRRVGDFNVRS</sequence>
<dbReference type="PANTHER" id="PTHR46718">
    <property type="entry name" value="ASPARTATE-SEMIALDEHYDE DEHYDROGENASE"/>
    <property type="match status" value="1"/>
</dbReference>
<evidence type="ECO:0000256" key="3">
    <source>
        <dbReference type="ARBA" id="ARBA00010584"/>
    </source>
</evidence>
<keyword evidence="7" id="KW-0521">NADP</keyword>
<evidence type="ECO:0000259" key="11">
    <source>
        <dbReference type="SMART" id="SM00859"/>
    </source>
</evidence>
<dbReference type="NCBIfam" id="NF006416">
    <property type="entry name" value="PRK08664.1"/>
    <property type="match status" value="1"/>
</dbReference>
<dbReference type="InterPro" id="IPR000319">
    <property type="entry name" value="Asp-semialdehyde_DH_CS"/>
</dbReference>
<feature type="active site" description="Proton acceptor" evidence="10">
    <location>
        <position position="244"/>
    </location>
</feature>
<comment type="pathway">
    <text evidence="1">Amino-acid biosynthesis; L-methionine biosynthesis via de novo pathway; L-homoserine from L-aspartate: step 2/3.</text>
</comment>
<dbReference type="EC" id="1.2.1.11" evidence="4"/>
<comment type="similarity">
    <text evidence="3">Belongs to the aspartate-semialdehyde dehydrogenase family.</text>
</comment>
<name>A0A2R7Y7J7_9CREN</name>
<dbReference type="InterPro" id="IPR005676">
    <property type="entry name" value="Asp_semi-ald_DH_pep-lack"/>
</dbReference>
<dbReference type="GO" id="GO:0050661">
    <property type="term" value="F:NADP binding"/>
    <property type="evidence" value="ECO:0007669"/>
    <property type="project" value="InterPro"/>
</dbReference>
<dbReference type="GO" id="GO:0009086">
    <property type="term" value="P:methionine biosynthetic process"/>
    <property type="evidence" value="ECO:0007669"/>
    <property type="project" value="UniProtKB-KW"/>
</dbReference>
<dbReference type="GO" id="GO:0004073">
    <property type="term" value="F:aspartate-semialdehyde dehydrogenase activity"/>
    <property type="evidence" value="ECO:0007669"/>
    <property type="project" value="UniProtKB-EC"/>
</dbReference>
<dbReference type="Proteomes" id="UP000244093">
    <property type="component" value="Unassembled WGS sequence"/>
</dbReference>
<gene>
    <name evidence="12" type="ORF">B7O98_03550</name>
</gene>
<evidence type="ECO:0000256" key="10">
    <source>
        <dbReference type="PIRSR" id="PIRSR000148-1"/>
    </source>
</evidence>
<dbReference type="CDD" id="cd02315">
    <property type="entry name" value="ScASADH_like_N"/>
    <property type="match status" value="1"/>
</dbReference>
<dbReference type="Pfam" id="PF02774">
    <property type="entry name" value="Semialdhyde_dhC"/>
    <property type="match status" value="1"/>
</dbReference>
<keyword evidence="5" id="KW-0028">Amino-acid biosynthesis</keyword>
<dbReference type="Gene3D" id="3.40.50.720">
    <property type="entry name" value="NAD(P)-binding Rossmann-like Domain"/>
    <property type="match status" value="1"/>
</dbReference>
<evidence type="ECO:0000256" key="8">
    <source>
        <dbReference type="ARBA" id="ARBA00023002"/>
    </source>
</evidence>
<dbReference type="GO" id="GO:0009088">
    <property type="term" value="P:threonine biosynthetic process"/>
    <property type="evidence" value="ECO:0007669"/>
    <property type="project" value="UniProtKB-UniPathway"/>
</dbReference>
<dbReference type="Pfam" id="PF01118">
    <property type="entry name" value="Semialdhyde_dh"/>
    <property type="match status" value="1"/>
</dbReference>
<dbReference type="PIRSF" id="PIRSF000148">
    <property type="entry name" value="ASA_dh"/>
    <property type="match status" value="1"/>
</dbReference>
<dbReference type="CDD" id="cd18130">
    <property type="entry name" value="ASADH_C_arch_fung_like"/>
    <property type="match status" value="1"/>
</dbReference>
<protein>
    <recommendedName>
        <fullName evidence="4">aspartate-semialdehyde dehydrogenase</fullName>
        <ecNumber evidence="4">1.2.1.11</ecNumber>
    </recommendedName>
</protein>
<keyword evidence="9" id="KW-0486">Methionine biosynthesis</keyword>
<feature type="domain" description="Semialdehyde dehydrogenase NAD-binding" evidence="11">
    <location>
        <begin position="5"/>
        <end position="133"/>
    </location>
</feature>
<reference evidence="12 13" key="1">
    <citation type="journal article" date="2018" name="Syst. Appl. Microbiol.">
        <title>A new symbiotic nanoarchaeote (Candidatus Nanoclepta minutus) and its host (Zestosphaera tikiterensis gen. nov., sp. nov.) from a New Zealand hot spring.</title>
        <authorList>
            <person name="St John E."/>
            <person name="Liu Y."/>
            <person name="Podar M."/>
            <person name="Stott M.B."/>
            <person name="Meneghin J."/>
            <person name="Chen Z."/>
            <person name="Lagutin K."/>
            <person name="Mitchell K."/>
            <person name="Reysenbach A.L."/>
        </authorList>
    </citation>
    <scope>NUCLEOTIDE SEQUENCE [LARGE SCALE GENOMIC DNA]</scope>
    <source>
        <strain evidence="12">NZ3</strain>
    </source>
</reference>
<dbReference type="SUPFAM" id="SSF51735">
    <property type="entry name" value="NAD(P)-binding Rossmann-fold domains"/>
    <property type="match status" value="1"/>
</dbReference>
<evidence type="ECO:0000256" key="6">
    <source>
        <dbReference type="ARBA" id="ARBA00022697"/>
    </source>
</evidence>
<dbReference type="UniPathway" id="UPA00034">
    <property type="reaction ID" value="UER00016"/>
</dbReference>
<dbReference type="EMBL" id="NBVN01000002">
    <property type="protein sequence ID" value="PUA33504.1"/>
    <property type="molecule type" value="Genomic_DNA"/>
</dbReference>
<evidence type="ECO:0000256" key="2">
    <source>
        <dbReference type="ARBA" id="ARBA00005097"/>
    </source>
</evidence>
<dbReference type="GO" id="GO:0046983">
    <property type="term" value="F:protein dimerization activity"/>
    <property type="evidence" value="ECO:0007669"/>
    <property type="project" value="InterPro"/>
</dbReference>
<dbReference type="InterPro" id="IPR012280">
    <property type="entry name" value="Semialdhyde_DH_dimer_dom"/>
</dbReference>
<proteinExistence type="inferred from homology"/>
<evidence type="ECO:0000256" key="5">
    <source>
        <dbReference type="ARBA" id="ARBA00022605"/>
    </source>
</evidence>
<dbReference type="AlphaFoldDB" id="A0A2R7Y7J7"/>
<feature type="active site" description="Acyl-thioester intermediate" evidence="10">
    <location>
        <position position="151"/>
    </location>
</feature>
<dbReference type="GO" id="GO:0051287">
    <property type="term" value="F:NAD binding"/>
    <property type="evidence" value="ECO:0007669"/>
    <property type="project" value="InterPro"/>
</dbReference>
<organism evidence="12 13">
    <name type="scientific">Zestosphaera tikiterensis</name>
    <dbReference type="NCBI Taxonomy" id="1973259"/>
    <lineage>
        <taxon>Archaea</taxon>
        <taxon>Thermoproteota</taxon>
        <taxon>Thermoprotei</taxon>
        <taxon>Desulfurococcales</taxon>
        <taxon>Desulfurococcaceae</taxon>
        <taxon>Zestosphaera</taxon>
    </lineage>
</organism>
<dbReference type="Gene3D" id="3.30.360.10">
    <property type="entry name" value="Dihydrodipicolinate Reductase, domain 2"/>
    <property type="match status" value="1"/>
</dbReference>